<sequence>MFSLHIIDGNQKPIPASFSTLPFFAGSLVRFHVINVFMICVIAVHTFGRRLLKLDDQPRLFYVYSPRWLRPLHSLSTLHLFLCWNVVIFIFNMFVNGAYLELQYFNSTLTEIDERDEERLKERLLQAIAAHRKITRTIRGLDNLCRVYAFSMIATMIPSILMTVIMLADRIRSFDDIVVMGIHVYLLQGLPAFLIVLYGFLGLTVSPARLYDEAYKSKTFLCLNSAVWHPYRPEVYQIALALSNHLEQPNMGVTIWGFAVMTKPLILATFSVMAMMLSLMMELLPTKDPSKILTNSTIPN</sequence>
<evidence type="ECO:0000313" key="3">
    <source>
        <dbReference type="Proteomes" id="UP000024635"/>
    </source>
</evidence>
<evidence type="ECO:0008006" key="4">
    <source>
        <dbReference type="Google" id="ProtNLM"/>
    </source>
</evidence>
<evidence type="ECO:0000313" key="2">
    <source>
        <dbReference type="EMBL" id="EYC26951.1"/>
    </source>
</evidence>
<dbReference type="Proteomes" id="UP000024635">
    <property type="component" value="Unassembled WGS sequence"/>
</dbReference>
<keyword evidence="3" id="KW-1185">Reference proteome</keyword>
<feature type="transmembrane region" description="Helical" evidence="1">
    <location>
        <begin position="177"/>
        <end position="201"/>
    </location>
</feature>
<dbReference type="OrthoDB" id="5784962at2759"/>
<gene>
    <name evidence="2" type="primary">Acey_s0009.g444</name>
    <name evidence="2" type="ORF">Y032_0009g444</name>
</gene>
<feature type="transmembrane region" description="Helical" evidence="1">
    <location>
        <begin position="255"/>
        <end position="277"/>
    </location>
</feature>
<keyword evidence="1" id="KW-0812">Transmembrane</keyword>
<dbReference type="PANTHER" id="PTHR34492:SF2">
    <property type="entry name" value="G PROTEIN-COUPLED RECEPTOR"/>
    <property type="match status" value="1"/>
</dbReference>
<accession>A0A016VI29</accession>
<keyword evidence="1" id="KW-1133">Transmembrane helix</keyword>
<proteinExistence type="predicted"/>
<keyword evidence="1" id="KW-0472">Membrane</keyword>
<reference evidence="3" key="1">
    <citation type="journal article" date="2015" name="Nat. Genet.">
        <title>The genome and transcriptome of the zoonotic hookworm Ancylostoma ceylanicum identify infection-specific gene families.</title>
        <authorList>
            <person name="Schwarz E.M."/>
            <person name="Hu Y."/>
            <person name="Antoshechkin I."/>
            <person name="Miller M.M."/>
            <person name="Sternberg P.W."/>
            <person name="Aroian R.V."/>
        </authorList>
    </citation>
    <scope>NUCLEOTIDE SEQUENCE</scope>
    <source>
        <strain evidence="3">HY135</strain>
    </source>
</reference>
<dbReference type="EMBL" id="JARK01001345">
    <property type="protein sequence ID" value="EYC26951.1"/>
    <property type="molecule type" value="Genomic_DNA"/>
</dbReference>
<dbReference type="PANTHER" id="PTHR34492">
    <property type="entry name" value="GUSTATORY RECEPTOR FAMILY"/>
    <property type="match status" value="1"/>
</dbReference>
<feature type="transmembrane region" description="Helical" evidence="1">
    <location>
        <begin position="72"/>
        <end position="95"/>
    </location>
</feature>
<protein>
    <recommendedName>
        <fullName evidence="4">Odorant receptor</fullName>
    </recommendedName>
</protein>
<dbReference type="AlphaFoldDB" id="A0A016VI29"/>
<evidence type="ECO:0000256" key="1">
    <source>
        <dbReference type="SAM" id="Phobius"/>
    </source>
</evidence>
<feature type="transmembrane region" description="Helical" evidence="1">
    <location>
        <begin position="31"/>
        <end position="52"/>
    </location>
</feature>
<organism evidence="2 3">
    <name type="scientific">Ancylostoma ceylanicum</name>
    <dbReference type="NCBI Taxonomy" id="53326"/>
    <lineage>
        <taxon>Eukaryota</taxon>
        <taxon>Metazoa</taxon>
        <taxon>Ecdysozoa</taxon>
        <taxon>Nematoda</taxon>
        <taxon>Chromadorea</taxon>
        <taxon>Rhabditida</taxon>
        <taxon>Rhabditina</taxon>
        <taxon>Rhabditomorpha</taxon>
        <taxon>Strongyloidea</taxon>
        <taxon>Ancylostomatidae</taxon>
        <taxon>Ancylostomatinae</taxon>
        <taxon>Ancylostoma</taxon>
    </lineage>
</organism>
<comment type="caution">
    <text evidence="2">The sequence shown here is derived from an EMBL/GenBank/DDBJ whole genome shotgun (WGS) entry which is preliminary data.</text>
</comment>
<name>A0A016VI29_9BILA</name>
<dbReference type="STRING" id="53326.A0A016VI29"/>
<feature type="transmembrane region" description="Helical" evidence="1">
    <location>
        <begin position="147"/>
        <end position="168"/>
    </location>
</feature>